<sequence length="110" mass="12955">MNDIKYPKTELFVVLGTKTYPLYTTVDPQTVHELLTQTEGREKFLSFEVAIKKNHGNGLWYPGCDEDPVWTKWTVQKRTVKSYLELPKPKVNIDYGNQKYDCDIEDRPWL</sequence>
<dbReference type="EMBL" id="SRYV01000001">
    <property type="protein sequence ID" value="TGY17569.1"/>
    <property type="molecule type" value="Genomic_DNA"/>
</dbReference>
<protein>
    <submittedName>
        <fullName evidence="1">Uncharacterized protein</fullName>
    </submittedName>
</protein>
<evidence type="ECO:0000313" key="1">
    <source>
        <dbReference type="EMBL" id="TGY17569.1"/>
    </source>
</evidence>
<dbReference type="Proteomes" id="UP000309117">
    <property type="component" value="Unassembled WGS sequence"/>
</dbReference>
<dbReference type="AlphaFoldDB" id="A0A4S2BQY3"/>
<evidence type="ECO:0000313" key="2">
    <source>
        <dbReference type="Proteomes" id="UP000309117"/>
    </source>
</evidence>
<name>A0A4S2BQY3_9LACO</name>
<organism evidence="1 2">
    <name type="scientific">Lactobacillus intestinalis</name>
    <dbReference type="NCBI Taxonomy" id="151781"/>
    <lineage>
        <taxon>Bacteria</taxon>
        <taxon>Bacillati</taxon>
        <taxon>Bacillota</taxon>
        <taxon>Bacilli</taxon>
        <taxon>Lactobacillales</taxon>
        <taxon>Lactobacillaceae</taxon>
        <taxon>Lactobacillus</taxon>
    </lineage>
</organism>
<dbReference type="RefSeq" id="WP_004042395.1">
    <property type="nucleotide sequence ID" value="NZ_AQFR02000003.1"/>
</dbReference>
<accession>A0A4S2BQY3</accession>
<proteinExistence type="predicted"/>
<gene>
    <name evidence="1" type="ORF">E5351_00215</name>
</gene>
<reference evidence="1 2" key="1">
    <citation type="submission" date="2019-04" db="EMBL/GenBank/DDBJ databases">
        <title>Microbes associate with the intestines of laboratory mice.</title>
        <authorList>
            <person name="Navarre W."/>
            <person name="Wong E."/>
            <person name="Huang K."/>
            <person name="Tropini C."/>
            <person name="Ng K."/>
            <person name="Yu B."/>
        </authorList>
    </citation>
    <scope>NUCLEOTIDE SEQUENCE [LARGE SCALE GENOMIC DNA]</scope>
    <source>
        <strain evidence="1 2">NM61_E11</strain>
    </source>
</reference>
<comment type="caution">
    <text evidence="1">The sequence shown here is derived from an EMBL/GenBank/DDBJ whole genome shotgun (WGS) entry which is preliminary data.</text>
</comment>